<evidence type="ECO:0000256" key="3">
    <source>
        <dbReference type="ARBA" id="ARBA00022737"/>
    </source>
</evidence>
<dbReference type="Proteomes" id="UP000078561">
    <property type="component" value="Unassembled WGS sequence"/>
</dbReference>
<dbReference type="Gene3D" id="3.30.160.60">
    <property type="entry name" value="Classic Zinc Finger"/>
    <property type="match status" value="2"/>
</dbReference>
<dbReference type="AlphaFoldDB" id="A0A163K1L0"/>
<keyword evidence="11" id="KW-1185">Reference proteome</keyword>
<accession>A0A163K1L0</accession>
<feature type="compositionally biased region" description="Basic residues" evidence="8">
    <location>
        <begin position="259"/>
        <end position="272"/>
    </location>
</feature>
<keyword evidence="5" id="KW-0862">Zinc</keyword>
<dbReference type="PANTHER" id="PTHR40626">
    <property type="entry name" value="MIP31509P"/>
    <property type="match status" value="1"/>
</dbReference>
<evidence type="ECO:0000259" key="9">
    <source>
        <dbReference type="PROSITE" id="PS50157"/>
    </source>
</evidence>
<feature type="region of interest" description="Disordered" evidence="8">
    <location>
        <begin position="70"/>
        <end position="119"/>
    </location>
</feature>
<dbReference type="InParanoid" id="A0A163K1L0"/>
<dbReference type="Pfam" id="PF00096">
    <property type="entry name" value="zf-C2H2"/>
    <property type="match status" value="2"/>
</dbReference>
<dbReference type="InterPro" id="IPR036236">
    <property type="entry name" value="Znf_C2H2_sf"/>
</dbReference>
<proteinExistence type="predicted"/>
<keyword evidence="2" id="KW-0479">Metal-binding</keyword>
<reference evidence="10" key="1">
    <citation type="submission" date="2016-04" db="EMBL/GenBank/DDBJ databases">
        <authorList>
            <person name="Evans L.H."/>
            <person name="Alamgir A."/>
            <person name="Owens N."/>
            <person name="Weber N.D."/>
            <person name="Virtaneva K."/>
            <person name="Barbian K."/>
            <person name="Babar A."/>
            <person name="Rosenke K."/>
        </authorList>
    </citation>
    <scope>NUCLEOTIDE SEQUENCE [LARGE SCALE GENOMIC DNA]</scope>
    <source>
        <strain evidence="10">CBS 101.48</strain>
    </source>
</reference>
<dbReference type="GO" id="GO:0000785">
    <property type="term" value="C:chromatin"/>
    <property type="evidence" value="ECO:0007669"/>
    <property type="project" value="TreeGrafter"/>
</dbReference>
<evidence type="ECO:0000313" key="11">
    <source>
        <dbReference type="Proteomes" id="UP000078561"/>
    </source>
</evidence>
<protein>
    <recommendedName>
        <fullName evidence="9">C2H2-type domain-containing protein</fullName>
    </recommendedName>
</protein>
<name>A0A163K1L0_ABSGL</name>
<dbReference type="STRING" id="4829.A0A163K1L0"/>
<dbReference type="GO" id="GO:0000978">
    <property type="term" value="F:RNA polymerase II cis-regulatory region sequence-specific DNA binding"/>
    <property type="evidence" value="ECO:0007669"/>
    <property type="project" value="InterPro"/>
</dbReference>
<keyword evidence="6" id="KW-0539">Nucleus</keyword>
<sequence length="304" mass="33777">MAVVKKQPLRRQSEVKSFQCTGYGDCHMVFTRSEHLARHARKHTGEKPFKCVVPGCERAFSRFDNMIQHTSTHSKHQGDDKGPGNTKKKQQQQQRSKAAGVNKSHPSKPTQHAAGLVEPSTTMYTSLPYSSTPMESSWSSSISDYDHLSPLPTFLTSPKHHGLHYPDPYLDGEHRYSDHLSSASSASSFSSSSPRSESYSIMSPPTSSFGSFAKAGVDDPTLPLVPNGGHGMYLTVDEVEALQGMSQLSSLPTTSLQAHRPRYHHHHHHHHPTALPSATFSSTYPQQFRWTRESSSRFTPRSSL</sequence>
<dbReference type="GO" id="GO:0008270">
    <property type="term" value="F:zinc ion binding"/>
    <property type="evidence" value="ECO:0007669"/>
    <property type="project" value="UniProtKB-KW"/>
</dbReference>
<comment type="subcellular location">
    <subcellularLocation>
        <location evidence="1">Nucleus</location>
    </subcellularLocation>
</comment>
<organism evidence="10">
    <name type="scientific">Absidia glauca</name>
    <name type="common">Pin mould</name>
    <dbReference type="NCBI Taxonomy" id="4829"/>
    <lineage>
        <taxon>Eukaryota</taxon>
        <taxon>Fungi</taxon>
        <taxon>Fungi incertae sedis</taxon>
        <taxon>Mucoromycota</taxon>
        <taxon>Mucoromycotina</taxon>
        <taxon>Mucoromycetes</taxon>
        <taxon>Mucorales</taxon>
        <taxon>Cunninghamellaceae</taxon>
        <taxon>Absidia</taxon>
    </lineage>
</organism>
<keyword evidence="4 7" id="KW-0863">Zinc-finger</keyword>
<dbReference type="OrthoDB" id="10018191at2759"/>
<feature type="domain" description="C2H2-type" evidence="9">
    <location>
        <begin position="18"/>
        <end position="48"/>
    </location>
</feature>
<feature type="region of interest" description="Disordered" evidence="8">
    <location>
        <begin position="250"/>
        <end position="279"/>
    </location>
</feature>
<dbReference type="InterPro" id="IPR051059">
    <property type="entry name" value="VerF-like"/>
</dbReference>
<dbReference type="FunFam" id="3.30.160.60:FF:002343">
    <property type="entry name" value="Zinc finger protein 33A"/>
    <property type="match status" value="1"/>
</dbReference>
<evidence type="ECO:0000256" key="8">
    <source>
        <dbReference type="SAM" id="MobiDB-lite"/>
    </source>
</evidence>
<dbReference type="GO" id="GO:0005634">
    <property type="term" value="C:nucleus"/>
    <property type="evidence" value="ECO:0007669"/>
    <property type="project" value="UniProtKB-SubCell"/>
</dbReference>
<evidence type="ECO:0000256" key="6">
    <source>
        <dbReference type="ARBA" id="ARBA00023242"/>
    </source>
</evidence>
<evidence type="ECO:0000256" key="5">
    <source>
        <dbReference type="ARBA" id="ARBA00022833"/>
    </source>
</evidence>
<feature type="domain" description="C2H2-type" evidence="9">
    <location>
        <begin position="49"/>
        <end position="78"/>
    </location>
</feature>
<dbReference type="SUPFAM" id="SSF57667">
    <property type="entry name" value="beta-beta-alpha zinc fingers"/>
    <property type="match status" value="1"/>
</dbReference>
<evidence type="ECO:0000256" key="7">
    <source>
        <dbReference type="PROSITE-ProRule" id="PRU00042"/>
    </source>
</evidence>
<evidence type="ECO:0000256" key="4">
    <source>
        <dbReference type="ARBA" id="ARBA00022771"/>
    </source>
</evidence>
<evidence type="ECO:0000313" key="10">
    <source>
        <dbReference type="EMBL" id="SAM05946.1"/>
    </source>
</evidence>
<dbReference type="PROSITE" id="PS50157">
    <property type="entry name" value="ZINC_FINGER_C2H2_2"/>
    <property type="match status" value="2"/>
</dbReference>
<dbReference type="PROSITE" id="PS00028">
    <property type="entry name" value="ZINC_FINGER_C2H2_1"/>
    <property type="match status" value="1"/>
</dbReference>
<feature type="region of interest" description="Disordered" evidence="8">
    <location>
        <begin position="182"/>
        <end position="202"/>
    </location>
</feature>
<dbReference type="GO" id="GO:0000981">
    <property type="term" value="F:DNA-binding transcription factor activity, RNA polymerase II-specific"/>
    <property type="evidence" value="ECO:0007669"/>
    <property type="project" value="InterPro"/>
</dbReference>
<dbReference type="SMART" id="SM00355">
    <property type="entry name" value="ZnF_C2H2"/>
    <property type="match status" value="2"/>
</dbReference>
<evidence type="ECO:0000256" key="2">
    <source>
        <dbReference type="ARBA" id="ARBA00022723"/>
    </source>
</evidence>
<keyword evidence="3" id="KW-0677">Repeat</keyword>
<evidence type="ECO:0000256" key="1">
    <source>
        <dbReference type="ARBA" id="ARBA00004123"/>
    </source>
</evidence>
<dbReference type="PANTHER" id="PTHR40626:SF11">
    <property type="entry name" value="ZINC FINGER PROTEIN YPR022C"/>
    <property type="match status" value="1"/>
</dbReference>
<dbReference type="EMBL" id="LT554481">
    <property type="protein sequence ID" value="SAM05946.1"/>
    <property type="molecule type" value="Genomic_DNA"/>
</dbReference>
<gene>
    <name evidence="10" type="primary">ABSGL_11821.1 scaffold 12340</name>
</gene>
<dbReference type="InterPro" id="IPR013087">
    <property type="entry name" value="Znf_C2H2_type"/>
</dbReference>